<evidence type="ECO:0000313" key="3">
    <source>
        <dbReference type="Proteomes" id="UP000434957"/>
    </source>
</evidence>
<organism evidence="2 3">
    <name type="scientific">Phytophthora rubi</name>
    <dbReference type="NCBI Taxonomy" id="129364"/>
    <lineage>
        <taxon>Eukaryota</taxon>
        <taxon>Sar</taxon>
        <taxon>Stramenopiles</taxon>
        <taxon>Oomycota</taxon>
        <taxon>Peronosporomycetes</taxon>
        <taxon>Peronosporales</taxon>
        <taxon>Peronosporaceae</taxon>
        <taxon>Phytophthora</taxon>
    </lineage>
</organism>
<gene>
    <name evidence="1" type="ORF">PR002_g1996</name>
    <name evidence="2" type="ORF">PR003_g424</name>
</gene>
<name>A0A6A4G5H5_9STRA</name>
<dbReference type="Proteomes" id="UP000435112">
    <property type="component" value="Unassembled WGS sequence"/>
</dbReference>
<dbReference type="OrthoDB" id="123058at2759"/>
<protein>
    <recommendedName>
        <fullName evidence="5">DUF4219 domain-containing protein</fullName>
    </recommendedName>
</protein>
<dbReference type="EMBL" id="QXFT01000009">
    <property type="protein sequence ID" value="KAE9360067.1"/>
    <property type="molecule type" value="Genomic_DNA"/>
</dbReference>
<accession>A0A6A4G5H5</accession>
<dbReference type="EMBL" id="QXFU01000063">
    <property type="protein sequence ID" value="KAE9045863.1"/>
    <property type="molecule type" value="Genomic_DNA"/>
</dbReference>
<proteinExistence type="predicted"/>
<evidence type="ECO:0000313" key="2">
    <source>
        <dbReference type="EMBL" id="KAE9360067.1"/>
    </source>
</evidence>
<dbReference type="Proteomes" id="UP000434957">
    <property type="component" value="Unassembled WGS sequence"/>
</dbReference>
<evidence type="ECO:0008006" key="5">
    <source>
        <dbReference type="Google" id="ProtNLM"/>
    </source>
</evidence>
<evidence type="ECO:0000313" key="4">
    <source>
        <dbReference type="Proteomes" id="UP000435112"/>
    </source>
</evidence>
<dbReference type="AlphaFoldDB" id="A0A6A4G5H5"/>
<comment type="caution">
    <text evidence="2">The sequence shown here is derived from an EMBL/GenBank/DDBJ whole genome shotgun (WGS) entry which is preliminary data.</text>
</comment>
<reference evidence="2 3" key="1">
    <citation type="submission" date="2018-08" db="EMBL/GenBank/DDBJ databases">
        <title>Genomic investigation of the strawberry pathogen Phytophthora fragariae indicates pathogenicity is determined by transcriptional variation in three key races.</title>
        <authorList>
            <person name="Adams T.M."/>
            <person name="Armitage A.D."/>
            <person name="Sobczyk M.K."/>
            <person name="Bates H.J."/>
            <person name="Dunwell J.M."/>
            <person name="Nellist C.F."/>
            <person name="Harrison R.J."/>
        </authorList>
    </citation>
    <scope>NUCLEOTIDE SEQUENCE [LARGE SCALE GENOMIC DNA]</scope>
    <source>
        <strain evidence="1 4">SCRP324</strain>
        <strain evidence="2 3">SCRP333</strain>
    </source>
</reference>
<keyword evidence="3" id="KW-1185">Reference proteome</keyword>
<evidence type="ECO:0000313" key="1">
    <source>
        <dbReference type="EMBL" id="KAE9045863.1"/>
    </source>
</evidence>
<sequence length="104" mass="12616">MKEEKCIREPFDGDSFEVWMERVSLKLRRNDLWGYCEKDVVKLNELEKSKKGTKKDELKKITRANEILFDCMTDKIMKTVKPERTPFRILEMLKEWFVGKTYFK</sequence>